<evidence type="ECO:0000313" key="3">
    <source>
        <dbReference type="Proteomes" id="UP000176005"/>
    </source>
</evidence>
<dbReference type="AlphaFoldDB" id="A0A1E7L2Y2"/>
<accession>A0A1E7L2Y2</accession>
<dbReference type="RefSeq" id="WP_070017738.1">
    <property type="nucleotide sequence ID" value="NZ_LJGW01000291.1"/>
</dbReference>
<evidence type="ECO:0000256" key="1">
    <source>
        <dbReference type="SAM" id="Phobius"/>
    </source>
</evidence>
<dbReference type="Proteomes" id="UP000176005">
    <property type="component" value="Unassembled WGS sequence"/>
</dbReference>
<sequence length="106" mass="11594">MLVTVQILLIPPLTLLPSGVYAVSAMRRHWRLGPIPGRDEAWREWERSGLTLLYFVIITGLVLVLSLALNAPGAGLAWTSGVCLLGCLAGWRSGATTRWHQDGVCR</sequence>
<organism evidence="2 3">
    <name type="scientific">Streptomyces nanshensis</name>
    <dbReference type="NCBI Taxonomy" id="518642"/>
    <lineage>
        <taxon>Bacteria</taxon>
        <taxon>Bacillati</taxon>
        <taxon>Actinomycetota</taxon>
        <taxon>Actinomycetes</taxon>
        <taxon>Kitasatosporales</taxon>
        <taxon>Streptomycetaceae</taxon>
        <taxon>Streptomyces</taxon>
    </lineage>
</organism>
<reference evidence="2 3" key="1">
    <citation type="journal article" date="2016" name="Front. Microbiol.">
        <title>Comparative Genomics Analysis of Streptomyces Species Reveals Their Adaptation to the Marine Environment and Their Diversity at the Genomic Level.</title>
        <authorList>
            <person name="Tian X."/>
            <person name="Zhang Z."/>
            <person name="Yang T."/>
            <person name="Chen M."/>
            <person name="Li J."/>
            <person name="Chen F."/>
            <person name="Yang J."/>
            <person name="Li W."/>
            <person name="Zhang B."/>
            <person name="Zhang Z."/>
            <person name="Wu J."/>
            <person name="Zhang C."/>
            <person name="Long L."/>
            <person name="Xiao J."/>
        </authorList>
    </citation>
    <scope>NUCLEOTIDE SEQUENCE [LARGE SCALE GENOMIC DNA]</scope>
    <source>
        <strain evidence="2 3">SCSIO 10429</strain>
    </source>
</reference>
<feature type="transmembrane region" description="Helical" evidence="1">
    <location>
        <begin position="6"/>
        <end position="27"/>
    </location>
</feature>
<comment type="caution">
    <text evidence="2">The sequence shown here is derived from an EMBL/GenBank/DDBJ whole genome shotgun (WGS) entry which is preliminary data.</text>
</comment>
<evidence type="ECO:0000313" key="2">
    <source>
        <dbReference type="EMBL" id="OEV10555.1"/>
    </source>
</evidence>
<name>A0A1E7L2Y2_9ACTN</name>
<feature type="transmembrane region" description="Helical" evidence="1">
    <location>
        <begin position="75"/>
        <end position="91"/>
    </location>
</feature>
<gene>
    <name evidence="2" type="ORF">AN218_17000</name>
</gene>
<feature type="transmembrane region" description="Helical" evidence="1">
    <location>
        <begin position="48"/>
        <end position="69"/>
    </location>
</feature>
<dbReference type="EMBL" id="LJGW01000291">
    <property type="protein sequence ID" value="OEV10555.1"/>
    <property type="molecule type" value="Genomic_DNA"/>
</dbReference>
<keyword evidence="1" id="KW-1133">Transmembrane helix</keyword>
<keyword evidence="1" id="KW-0812">Transmembrane</keyword>
<protein>
    <submittedName>
        <fullName evidence="2">Uncharacterized protein</fullName>
    </submittedName>
</protein>
<keyword evidence="1" id="KW-0472">Membrane</keyword>
<keyword evidence="3" id="KW-1185">Reference proteome</keyword>
<proteinExistence type="predicted"/>